<reference evidence="2" key="1">
    <citation type="submission" date="2022-04" db="EMBL/GenBank/DDBJ databases">
        <title>Carnegiea gigantea Genome sequencing and assembly v2.</title>
        <authorList>
            <person name="Copetti D."/>
            <person name="Sanderson M.J."/>
            <person name="Burquez A."/>
            <person name="Wojciechowski M.F."/>
        </authorList>
    </citation>
    <scope>NUCLEOTIDE SEQUENCE</scope>
    <source>
        <strain evidence="2">SGP5-SGP5p</strain>
        <tissue evidence="2">Aerial part</tissue>
    </source>
</reference>
<feature type="region of interest" description="Disordered" evidence="1">
    <location>
        <begin position="1"/>
        <end position="84"/>
    </location>
</feature>
<feature type="compositionally biased region" description="Polar residues" evidence="1">
    <location>
        <begin position="24"/>
        <end position="41"/>
    </location>
</feature>
<feature type="region of interest" description="Disordered" evidence="1">
    <location>
        <begin position="486"/>
        <end position="539"/>
    </location>
</feature>
<dbReference type="OrthoDB" id="723791at2759"/>
<evidence type="ECO:0000313" key="3">
    <source>
        <dbReference type="Proteomes" id="UP001153076"/>
    </source>
</evidence>
<name>A0A9Q1KHM1_9CARY</name>
<evidence type="ECO:0000256" key="1">
    <source>
        <dbReference type="SAM" id="MobiDB-lite"/>
    </source>
</evidence>
<comment type="caution">
    <text evidence="2">The sequence shown here is derived from an EMBL/GenBank/DDBJ whole genome shotgun (WGS) entry which is preliminary data.</text>
</comment>
<dbReference type="EMBL" id="JAKOGI010000126">
    <property type="protein sequence ID" value="KAJ8443110.1"/>
    <property type="molecule type" value="Genomic_DNA"/>
</dbReference>
<dbReference type="Proteomes" id="UP001153076">
    <property type="component" value="Unassembled WGS sequence"/>
</dbReference>
<sequence length="611" mass="65894">MGAGLSRSGGAQLGSMMDEEWGMSSGSEYASSEMGSSTEDTVSMVDESCETVRGSSSEGDDVEGIHVDNAEGSGKGKSRKRKREPTELTAALVKAWVPWRKAFRLAGRLMAFSVYDVALFTGLPVTDKIVEFDEDDLSTTELARIVCLCMGQYVTEKSDNLKSEKGRKRPVFRNYIKVMKKLLDANKELEKLGLWLSLYAWRVMSWVMFPITPYGAAWFPRLASWDSVDHGERYDAFQLVEGIRESKVILVFHPWEEEMLVPTGALSYEERLERAREELRAEKGKHVNTLRMLRKARLKMCAAPGEAQDTGHSPGGDVGKDVQSDSGLESLARAVTDLGEATTHEFSAVKGGEEDTTCQITTDIPGASCDAQSKPPRMVDAAALVDDCDGVWDAPQCRKLLLVHRSPYGNSSSPVIRESGAPPGPHIGEEAANIDAQGPGVDEVYVGGDSAAGESVYTTPASLADDGGGKSSNIVTCMRRKPRCWKPATVHGSPFTDPTSQSGARKSKKERKEGMTGADEPRAADDPGEGSVHPSVFDLQPISVERSGIGPSVEELNKLKLTKLGGGPLGVSAETRAYKLVTGPHPCGSKGRSQGQDLLLSVGVHAPARDK</sequence>
<accession>A0A9Q1KHM1</accession>
<feature type="compositionally biased region" description="Basic and acidic residues" evidence="1">
    <location>
        <begin position="510"/>
        <end position="525"/>
    </location>
</feature>
<evidence type="ECO:0000313" key="2">
    <source>
        <dbReference type="EMBL" id="KAJ8443110.1"/>
    </source>
</evidence>
<keyword evidence="3" id="KW-1185">Reference proteome</keyword>
<proteinExistence type="predicted"/>
<dbReference type="AlphaFoldDB" id="A0A9Q1KHM1"/>
<protein>
    <submittedName>
        <fullName evidence="2">Uncharacterized protein</fullName>
    </submittedName>
</protein>
<organism evidence="2 3">
    <name type="scientific">Carnegiea gigantea</name>
    <dbReference type="NCBI Taxonomy" id="171969"/>
    <lineage>
        <taxon>Eukaryota</taxon>
        <taxon>Viridiplantae</taxon>
        <taxon>Streptophyta</taxon>
        <taxon>Embryophyta</taxon>
        <taxon>Tracheophyta</taxon>
        <taxon>Spermatophyta</taxon>
        <taxon>Magnoliopsida</taxon>
        <taxon>eudicotyledons</taxon>
        <taxon>Gunneridae</taxon>
        <taxon>Pentapetalae</taxon>
        <taxon>Caryophyllales</taxon>
        <taxon>Cactineae</taxon>
        <taxon>Cactaceae</taxon>
        <taxon>Cactoideae</taxon>
        <taxon>Echinocereeae</taxon>
        <taxon>Carnegiea</taxon>
    </lineage>
</organism>
<gene>
    <name evidence="2" type="ORF">Cgig2_030878</name>
</gene>